<feature type="region of interest" description="Disordered" evidence="1">
    <location>
        <begin position="473"/>
        <end position="501"/>
    </location>
</feature>
<dbReference type="SUPFAM" id="SSF56112">
    <property type="entry name" value="Protein kinase-like (PK-like)"/>
    <property type="match status" value="1"/>
</dbReference>
<dbReference type="GO" id="GO:0004672">
    <property type="term" value="F:protein kinase activity"/>
    <property type="evidence" value="ECO:0007669"/>
    <property type="project" value="InterPro"/>
</dbReference>
<feature type="compositionally biased region" description="Basic and acidic residues" evidence="1">
    <location>
        <begin position="58"/>
        <end position="82"/>
    </location>
</feature>
<dbReference type="InterPro" id="IPR011009">
    <property type="entry name" value="Kinase-like_dom_sf"/>
</dbReference>
<dbReference type="InterPro" id="IPR000719">
    <property type="entry name" value="Prot_kinase_dom"/>
</dbReference>
<dbReference type="InterPro" id="IPR050235">
    <property type="entry name" value="CK1_Ser-Thr_kinase"/>
</dbReference>
<dbReference type="GO" id="GO:0005524">
    <property type="term" value="F:ATP binding"/>
    <property type="evidence" value="ECO:0007669"/>
    <property type="project" value="InterPro"/>
</dbReference>
<reference evidence="3" key="1">
    <citation type="submission" date="2023-06" db="EMBL/GenBank/DDBJ databases">
        <title>Genomic analysis of the entomopathogenic nematode Steinernema hermaphroditum.</title>
        <authorList>
            <person name="Schwarz E.M."/>
            <person name="Heppert J.K."/>
            <person name="Baniya A."/>
            <person name="Schwartz H.T."/>
            <person name="Tan C.-H."/>
            <person name="Antoshechkin I."/>
            <person name="Sternberg P.W."/>
            <person name="Goodrich-Blair H."/>
            <person name="Dillman A.R."/>
        </authorList>
    </citation>
    <scope>NUCLEOTIDE SEQUENCE</scope>
    <source>
        <strain evidence="3">PS9179</strain>
        <tissue evidence="3">Whole animal</tissue>
    </source>
</reference>
<dbReference type="PROSITE" id="PS50011">
    <property type="entry name" value="PROTEIN_KINASE_DOM"/>
    <property type="match status" value="1"/>
</dbReference>
<feature type="compositionally biased region" description="Basic and acidic residues" evidence="1">
    <location>
        <begin position="31"/>
        <end position="49"/>
    </location>
</feature>
<keyword evidence="4" id="KW-1185">Reference proteome</keyword>
<proteinExistence type="predicted"/>
<feature type="compositionally biased region" description="Basic and acidic residues" evidence="1">
    <location>
        <begin position="14"/>
        <end position="23"/>
    </location>
</feature>
<feature type="domain" description="Protein kinase" evidence="2">
    <location>
        <begin position="173"/>
        <end position="449"/>
    </location>
</feature>
<feature type="compositionally biased region" description="Basic and acidic residues" evidence="1">
    <location>
        <begin position="93"/>
        <end position="102"/>
    </location>
</feature>
<sequence length="501" mass="57048">MPHHPPETSPQPRPSKETNEKQGLKHRKASIRKEKARSRDKVRSPEHGGCEAPKSPLKKRDRERVARSPSKDREVRKQDNRKEKRNARSPSRNRNEKETEKPPKKKRKLSPKKSASELVQSSGVAPKHEQNETDADKELVCLEEASTSFEELRKSPKKTDAEGNEIEGTECDVPLNANIQLGMFKDSVLAIPNSKKGIKVLETHYGEFGIVSGIHDKKKCIVMYEHVEAECQRFQTQLGIVVKAAAHGKNHFLRILANTRIGMYSIVVFKEIGPFLSDLWRRNRFVFSPATAVRVALYTLKAVEELHSLGFIHRDLKPSVFALCASGCSKTVVYMVHAGLARRFVKGNGELRPRRQKVVFLGALRYASRAAHLKEERCRRDDLESWLYMFVDFLGDFVLPWAKQTNRNGVLNEKERFLSDDGVEAAMRINALIPNMTKLVVSFIRHLKYDSTVDYNYVKDLLTSEIKKNNYNDDRFDWEAPTTPSSNPPTSTTKTNSKTTA</sequence>
<comment type="caution">
    <text evidence="3">The sequence shown here is derived from an EMBL/GenBank/DDBJ whole genome shotgun (WGS) entry which is preliminary data.</text>
</comment>
<dbReference type="EMBL" id="JAUCMV010000004">
    <property type="protein sequence ID" value="KAK0402832.1"/>
    <property type="molecule type" value="Genomic_DNA"/>
</dbReference>
<feature type="region of interest" description="Disordered" evidence="1">
    <location>
        <begin position="1"/>
        <end position="138"/>
    </location>
</feature>
<dbReference type="Proteomes" id="UP001175271">
    <property type="component" value="Unassembled WGS sequence"/>
</dbReference>
<feature type="compositionally biased region" description="Basic and acidic residues" evidence="1">
    <location>
        <begin position="126"/>
        <end position="138"/>
    </location>
</feature>
<evidence type="ECO:0000259" key="2">
    <source>
        <dbReference type="PROSITE" id="PS50011"/>
    </source>
</evidence>
<gene>
    <name evidence="3" type="ORF">QR680_016562</name>
</gene>
<dbReference type="AlphaFoldDB" id="A0AA39HBM0"/>
<accession>A0AA39HBM0</accession>
<organism evidence="3 4">
    <name type="scientific">Steinernema hermaphroditum</name>
    <dbReference type="NCBI Taxonomy" id="289476"/>
    <lineage>
        <taxon>Eukaryota</taxon>
        <taxon>Metazoa</taxon>
        <taxon>Ecdysozoa</taxon>
        <taxon>Nematoda</taxon>
        <taxon>Chromadorea</taxon>
        <taxon>Rhabditida</taxon>
        <taxon>Tylenchina</taxon>
        <taxon>Panagrolaimomorpha</taxon>
        <taxon>Strongyloidoidea</taxon>
        <taxon>Steinernematidae</taxon>
        <taxon>Steinernema</taxon>
    </lineage>
</organism>
<protein>
    <recommendedName>
        <fullName evidence="2">Protein kinase domain-containing protein</fullName>
    </recommendedName>
</protein>
<evidence type="ECO:0000313" key="3">
    <source>
        <dbReference type="EMBL" id="KAK0402832.1"/>
    </source>
</evidence>
<evidence type="ECO:0000256" key="1">
    <source>
        <dbReference type="SAM" id="MobiDB-lite"/>
    </source>
</evidence>
<dbReference type="PANTHER" id="PTHR11909">
    <property type="entry name" value="CASEIN KINASE-RELATED"/>
    <property type="match status" value="1"/>
</dbReference>
<evidence type="ECO:0000313" key="4">
    <source>
        <dbReference type="Proteomes" id="UP001175271"/>
    </source>
</evidence>
<dbReference type="Gene3D" id="1.10.510.10">
    <property type="entry name" value="Transferase(Phosphotransferase) domain 1"/>
    <property type="match status" value="1"/>
</dbReference>
<name>A0AA39HBM0_9BILA</name>
<feature type="compositionally biased region" description="Low complexity" evidence="1">
    <location>
        <begin position="481"/>
        <end position="501"/>
    </location>
</feature>